<dbReference type="RefSeq" id="WP_083164879.1">
    <property type="nucleotide sequence ID" value="NZ_MVHF01000013.1"/>
</dbReference>
<comment type="cofactor">
    <cofactor evidence="1">
        <name>FMN</name>
        <dbReference type="ChEBI" id="CHEBI:58210"/>
    </cofactor>
</comment>
<feature type="domain" description="Flavin reductase like" evidence="5">
    <location>
        <begin position="25"/>
        <end position="178"/>
    </location>
</feature>
<dbReference type="InterPro" id="IPR002563">
    <property type="entry name" value="Flavin_Rdtase-like_dom"/>
</dbReference>
<dbReference type="PANTHER" id="PTHR33798">
    <property type="entry name" value="FLAVOPROTEIN OXYGENASE"/>
    <property type="match status" value="1"/>
</dbReference>
<dbReference type="AlphaFoldDB" id="A0A1X0AYQ4"/>
<evidence type="ECO:0000256" key="3">
    <source>
        <dbReference type="ARBA" id="ARBA00022643"/>
    </source>
</evidence>
<name>A0A1X0AYQ4_9MYCO</name>
<dbReference type="STRING" id="1927124.BST13_15325"/>
<evidence type="ECO:0000256" key="4">
    <source>
        <dbReference type="ARBA" id="ARBA00038054"/>
    </source>
</evidence>
<evidence type="ECO:0000256" key="1">
    <source>
        <dbReference type="ARBA" id="ARBA00001917"/>
    </source>
</evidence>
<evidence type="ECO:0000256" key="2">
    <source>
        <dbReference type="ARBA" id="ARBA00022630"/>
    </source>
</evidence>
<dbReference type="Pfam" id="PF01613">
    <property type="entry name" value="Flavin_Reduct"/>
    <property type="match status" value="1"/>
</dbReference>
<proteinExistence type="inferred from homology"/>
<evidence type="ECO:0000313" key="6">
    <source>
        <dbReference type="EMBL" id="ORA35065.1"/>
    </source>
</evidence>
<dbReference type="OrthoDB" id="9794638at2"/>
<evidence type="ECO:0000313" key="7">
    <source>
        <dbReference type="Proteomes" id="UP000192448"/>
    </source>
</evidence>
<comment type="caution">
    <text evidence="6">The sequence shown here is derived from an EMBL/GenBank/DDBJ whole genome shotgun (WGS) entry which is preliminary data.</text>
</comment>
<keyword evidence="7" id="KW-1185">Reference proteome</keyword>
<dbReference type="InterPro" id="IPR012349">
    <property type="entry name" value="Split_barrel_FMN-bd"/>
</dbReference>
<keyword evidence="3" id="KW-0288">FMN</keyword>
<dbReference type="SUPFAM" id="SSF50475">
    <property type="entry name" value="FMN-binding split barrel"/>
    <property type="match status" value="1"/>
</dbReference>
<dbReference type="GO" id="GO:0010181">
    <property type="term" value="F:FMN binding"/>
    <property type="evidence" value="ECO:0007669"/>
    <property type="project" value="InterPro"/>
</dbReference>
<keyword evidence="2" id="KW-0285">Flavoprotein</keyword>
<reference evidence="6 7" key="1">
    <citation type="submission" date="2017-02" db="EMBL/GenBank/DDBJ databases">
        <title>The new phylogeny of genus Mycobacterium.</title>
        <authorList>
            <person name="Tortoli E."/>
            <person name="Trovato A."/>
            <person name="Cirillo D.M."/>
        </authorList>
    </citation>
    <scope>NUCLEOTIDE SEQUENCE [LARGE SCALE GENOMIC DNA]</scope>
    <source>
        <strain evidence="6 7">RW6</strain>
    </source>
</reference>
<organism evidence="6 7">
    <name type="scientific">Mycobacterium aquaticum</name>
    <dbReference type="NCBI Taxonomy" id="1927124"/>
    <lineage>
        <taxon>Bacteria</taxon>
        <taxon>Bacillati</taxon>
        <taxon>Actinomycetota</taxon>
        <taxon>Actinomycetes</taxon>
        <taxon>Mycobacteriales</taxon>
        <taxon>Mycobacteriaceae</taxon>
        <taxon>Mycobacterium</taxon>
    </lineage>
</organism>
<dbReference type="PANTHER" id="PTHR33798:SF5">
    <property type="entry name" value="FLAVIN REDUCTASE LIKE DOMAIN-CONTAINING PROTEIN"/>
    <property type="match status" value="1"/>
</dbReference>
<dbReference type="Gene3D" id="2.30.110.10">
    <property type="entry name" value="Electron Transport, Fmn-binding Protein, Chain A"/>
    <property type="match status" value="1"/>
</dbReference>
<evidence type="ECO:0000259" key="5">
    <source>
        <dbReference type="SMART" id="SM00903"/>
    </source>
</evidence>
<protein>
    <recommendedName>
        <fullName evidence="5">Flavin reductase like domain-containing protein</fullName>
    </recommendedName>
</protein>
<dbReference type="GO" id="GO:0016646">
    <property type="term" value="F:oxidoreductase activity, acting on the CH-NH group of donors, NAD or NADP as acceptor"/>
    <property type="evidence" value="ECO:0007669"/>
    <property type="project" value="UniProtKB-ARBA"/>
</dbReference>
<dbReference type="EMBL" id="MVHF01000013">
    <property type="protein sequence ID" value="ORA35065.1"/>
    <property type="molecule type" value="Genomic_DNA"/>
</dbReference>
<sequence>MDCLDVTVIDAGELSARKAFGLLKAAVVPRPIAWTSTISPDGVANLAPFSFFTVVSSQPPLVLLSLEYLATGRLKDSAANIEATGEFVVNIAPAAMAPAVELTSVQVDASVDEFELATVTPVPCRHVRPPRLAESPISLECRLHTTVQPGSDRLVIGEVLAFHLDRRVLDPDGRVDIARLDPLARTAAHFARLQPLFQEEM</sequence>
<accession>A0A1X0AYQ4</accession>
<comment type="similarity">
    <text evidence="4">Belongs to the flavoredoxin family.</text>
</comment>
<dbReference type="SMART" id="SM00903">
    <property type="entry name" value="Flavin_Reduct"/>
    <property type="match status" value="1"/>
</dbReference>
<dbReference type="Proteomes" id="UP000192448">
    <property type="component" value="Unassembled WGS sequence"/>
</dbReference>
<gene>
    <name evidence="6" type="ORF">BST13_15325</name>
</gene>